<keyword evidence="7 8" id="KW-0807">Transducer</keyword>
<feature type="transmembrane region" description="Helical" evidence="9">
    <location>
        <begin position="78"/>
        <end position="100"/>
    </location>
</feature>
<dbReference type="PRINTS" id="PR00237">
    <property type="entry name" value="GPCRRHODOPSN"/>
</dbReference>
<proteinExistence type="inferred from homology"/>
<dbReference type="Proteomes" id="UP001652625">
    <property type="component" value="Chromosome 12"/>
</dbReference>
<evidence type="ECO:0000259" key="10">
    <source>
        <dbReference type="PROSITE" id="PS50262"/>
    </source>
</evidence>
<evidence type="ECO:0000256" key="8">
    <source>
        <dbReference type="RuleBase" id="RU000688"/>
    </source>
</evidence>
<feature type="transmembrane region" description="Helical" evidence="9">
    <location>
        <begin position="171"/>
        <end position="191"/>
    </location>
</feature>
<gene>
    <name evidence="12" type="primary">LOC100203903</name>
</gene>
<keyword evidence="6 8" id="KW-0675">Receptor</keyword>
<comment type="subcellular location">
    <subcellularLocation>
        <location evidence="1">Membrane</location>
        <topology evidence="1">Multi-pass membrane protein</topology>
    </subcellularLocation>
</comment>
<dbReference type="Pfam" id="PF00001">
    <property type="entry name" value="7tm_1"/>
    <property type="match status" value="1"/>
</dbReference>
<evidence type="ECO:0000256" key="9">
    <source>
        <dbReference type="SAM" id="Phobius"/>
    </source>
</evidence>
<reference evidence="12" key="1">
    <citation type="submission" date="2025-08" db="UniProtKB">
        <authorList>
            <consortium name="RefSeq"/>
        </authorList>
    </citation>
    <scope>IDENTIFICATION</scope>
</reference>
<feature type="transmembrane region" description="Helical" evidence="9">
    <location>
        <begin position="6"/>
        <end position="27"/>
    </location>
</feature>
<dbReference type="GeneID" id="100203903"/>
<feature type="transmembrane region" description="Helical" evidence="9">
    <location>
        <begin position="39"/>
        <end position="58"/>
    </location>
</feature>
<dbReference type="CDD" id="cd14969">
    <property type="entry name" value="7tmA_Opsins_type2_animals"/>
    <property type="match status" value="1"/>
</dbReference>
<dbReference type="InterPro" id="IPR050125">
    <property type="entry name" value="GPCR_opsins"/>
</dbReference>
<comment type="similarity">
    <text evidence="8">Belongs to the G-protein coupled receptor 1 family.</text>
</comment>
<keyword evidence="4 8" id="KW-0297">G-protein coupled receptor</keyword>
<keyword evidence="2 8" id="KW-0812">Transmembrane</keyword>
<evidence type="ECO:0000256" key="6">
    <source>
        <dbReference type="ARBA" id="ARBA00023170"/>
    </source>
</evidence>
<dbReference type="PROSITE" id="PS50262">
    <property type="entry name" value="G_PROTEIN_RECEP_F1_2"/>
    <property type="match status" value="1"/>
</dbReference>
<feature type="transmembrane region" description="Helical" evidence="9">
    <location>
        <begin position="227"/>
        <end position="253"/>
    </location>
</feature>
<evidence type="ECO:0000313" key="12">
    <source>
        <dbReference type="RefSeq" id="XP_065668635.1"/>
    </source>
</evidence>
<evidence type="ECO:0000256" key="7">
    <source>
        <dbReference type="ARBA" id="ARBA00023224"/>
    </source>
</evidence>
<keyword evidence="11" id="KW-1185">Reference proteome</keyword>
<evidence type="ECO:0000256" key="1">
    <source>
        <dbReference type="ARBA" id="ARBA00004141"/>
    </source>
</evidence>
<accession>A0ABM4D2Z5</accession>
<keyword evidence="3 9" id="KW-1133">Transmembrane helix</keyword>
<evidence type="ECO:0000313" key="11">
    <source>
        <dbReference type="Proteomes" id="UP001652625"/>
    </source>
</evidence>
<dbReference type="InterPro" id="IPR000276">
    <property type="entry name" value="GPCR_Rhodpsn"/>
</dbReference>
<dbReference type="InterPro" id="IPR017452">
    <property type="entry name" value="GPCR_Rhodpsn_7TM"/>
</dbReference>
<organism evidence="11 12">
    <name type="scientific">Hydra vulgaris</name>
    <name type="common">Hydra</name>
    <name type="synonym">Hydra attenuata</name>
    <dbReference type="NCBI Taxonomy" id="6087"/>
    <lineage>
        <taxon>Eukaryota</taxon>
        <taxon>Metazoa</taxon>
        <taxon>Cnidaria</taxon>
        <taxon>Hydrozoa</taxon>
        <taxon>Hydroidolina</taxon>
        <taxon>Anthoathecata</taxon>
        <taxon>Aplanulata</taxon>
        <taxon>Hydridae</taxon>
        <taxon>Hydra</taxon>
    </lineage>
</organism>
<sequence length="309" mass="35307">MAAPVIGLLSFLCGLSVSLNVTVVVTIISKKNTKDMRDIIIMSLAICDGVECTLGYPVELYGYANIDSPSQNEYLCKTNGFIVMYLALTALTHLVFLCVHRYLVIVHPMKVQKFFTDTKSCALYFIIPSWIYGLFWSITPLIGWSEIVREKEDTHRCTINMYPDDLLKRSYLYALTLFCYFLPAAIIIYCITKVHFELRNMLKLCKQISGEDAAITRATYKLERQNFLSVSLIITSFFLIWTPYTICVCYLILGRELPVGILTYSALFAKSSTILNPIIYCIMYKEFRQTVRSKVRQLFRGPTVAPIAE</sequence>
<keyword evidence="5 9" id="KW-0472">Membrane</keyword>
<evidence type="ECO:0000256" key="2">
    <source>
        <dbReference type="ARBA" id="ARBA00022692"/>
    </source>
</evidence>
<dbReference type="SUPFAM" id="SSF81321">
    <property type="entry name" value="Family A G protein-coupled receptor-like"/>
    <property type="match status" value="1"/>
</dbReference>
<feature type="transmembrane region" description="Helical" evidence="9">
    <location>
        <begin position="259"/>
        <end position="284"/>
    </location>
</feature>
<dbReference type="Gene3D" id="1.20.1070.10">
    <property type="entry name" value="Rhodopsin 7-helix transmembrane proteins"/>
    <property type="match status" value="1"/>
</dbReference>
<evidence type="ECO:0000256" key="4">
    <source>
        <dbReference type="ARBA" id="ARBA00023040"/>
    </source>
</evidence>
<feature type="domain" description="G-protein coupled receptors family 1 profile" evidence="10">
    <location>
        <begin position="19"/>
        <end position="280"/>
    </location>
</feature>
<feature type="transmembrane region" description="Helical" evidence="9">
    <location>
        <begin position="121"/>
        <end position="142"/>
    </location>
</feature>
<name>A0ABM4D2Z5_HYDVU</name>
<dbReference type="PROSITE" id="PS00237">
    <property type="entry name" value="G_PROTEIN_RECEP_F1_1"/>
    <property type="match status" value="1"/>
</dbReference>
<dbReference type="RefSeq" id="XP_065668635.1">
    <property type="nucleotide sequence ID" value="XM_065812563.1"/>
</dbReference>
<dbReference type="PANTHER" id="PTHR24240">
    <property type="entry name" value="OPSIN"/>
    <property type="match status" value="1"/>
</dbReference>
<protein>
    <submittedName>
        <fullName evidence="12">Parapinopsin</fullName>
    </submittedName>
</protein>
<evidence type="ECO:0000256" key="5">
    <source>
        <dbReference type="ARBA" id="ARBA00023136"/>
    </source>
</evidence>
<evidence type="ECO:0000256" key="3">
    <source>
        <dbReference type="ARBA" id="ARBA00022989"/>
    </source>
</evidence>